<dbReference type="EMBL" id="CADEPI010000020">
    <property type="protein sequence ID" value="CAB3365453.1"/>
    <property type="molecule type" value="Genomic_DNA"/>
</dbReference>
<dbReference type="GO" id="GO:0005886">
    <property type="term" value="C:plasma membrane"/>
    <property type="evidence" value="ECO:0007669"/>
    <property type="project" value="TreeGrafter"/>
</dbReference>
<dbReference type="Gene3D" id="1.10.1450.10">
    <property type="entry name" value="Tetraspanin"/>
    <property type="match status" value="1"/>
</dbReference>
<feature type="compositionally biased region" description="Low complexity" evidence="5">
    <location>
        <begin position="363"/>
        <end position="376"/>
    </location>
</feature>
<dbReference type="Proteomes" id="UP000494165">
    <property type="component" value="Unassembled WGS sequence"/>
</dbReference>
<dbReference type="AlphaFoldDB" id="A0A8S1C881"/>
<dbReference type="PANTHER" id="PTHR19282">
    <property type="entry name" value="TETRASPANIN"/>
    <property type="match status" value="1"/>
</dbReference>
<feature type="compositionally biased region" description="Polar residues" evidence="5">
    <location>
        <begin position="387"/>
        <end position="409"/>
    </location>
</feature>
<evidence type="ECO:0000256" key="1">
    <source>
        <dbReference type="ARBA" id="ARBA00004141"/>
    </source>
</evidence>
<evidence type="ECO:0000256" key="5">
    <source>
        <dbReference type="SAM" id="MobiDB-lite"/>
    </source>
</evidence>
<dbReference type="CDD" id="cd03127">
    <property type="entry name" value="tetraspanin_LEL"/>
    <property type="match status" value="1"/>
</dbReference>
<dbReference type="PANTHER" id="PTHR19282:SF554">
    <property type="entry name" value="ANTIGEN, PUTATIVE-RELATED"/>
    <property type="match status" value="1"/>
</dbReference>
<evidence type="ECO:0000256" key="3">
    <source>
        <dbReference type="ARBA" id="ARBA00022989"/>
    </source>
</evidence>
<feature type="transmembrane region" description="Helical" evidence="6">
    <location>
        <begin position="118"/>
        <end position="139"/>
    </location>
</feature>
<keyword evidence="4 6" id="KW-0472">Membrane</keyword>
<protein>
    <recommendedName>
        <fullName evidence="9">Tetraspanin</fullName>
    </recommendedName>
</protein>
<comment type="subcellular location">
    <subcellularLocation>
        <location evidence="1">Membrane</location>
        <topology evidence="1">Multi-pass membrane protein</topology>
    </subcellularLocation>
</comment>
<dbReference type="OrthoDB" id="10054572at2759"/>
<proteinExistence type="predicted"/>
<evidence type="ECO:0000256" key="4">
    <source>
        <dbReference type="ARBA" id="ARBA00023136"/>
    </source>
</evidence>
<evidence type="ECO:0008006" key="9">
    <source>
        <dbReference type="Google" id="ProtNLM"/>
    </source>
</evidence>
<comment type="caution">
    <text evidence="7">The sequence shown here is derived from an EMBL/GenBank/DDBJ whole genome shotgun (WGS) entry which is preliminary data.</text>
</comment>
<evidence type="ECO:0000313" key="8">
    <source>
        <dbReference type="Proteomes" id="UP000494165"/>
    </source>
</evidence>
<dbReference type="SUPFAM" id="SSF48652">
    <property type="entry name" value="Tetraspanin"/>
    <property type="match status" value="1"/>
</dbReference>
<keyword evidence="8" id="KW-1185">Reference proteome</keyword>
<sequence>MYIAVADGLEHLFGCKVNHESHKVEQPVICEMLLRRAMRYYRLWIYACNVALLASVVGFACVAGRTLADPRRALIPAVRYLYQPTFLYAYLALIVQCGAVQVLGCLGALRLNERLLELYWLFLFLLLCGDVLIGLSWILRFDQICAEIKPTLQQRLVDEYSSNADFTEVWDSLQRSAKCCGVASPRDFLPLTPQSPGEGGNNTTIVVPHNLQGWWGWSKEGDESILVPQSCCRPVMVETTTAGSLANETLLLQSRQRCEVFSSGCEQHLLRWLRANADLLFVIGYCVVAFVKLSFLGILHYEIREMIQKIKLMQQEREAFANSGADLTLANHYQALPTNLPPSPVHMNHLNHAPATQPTPMRSAQSPAPAQQQQQQPLPPPPQQQSDSLFGSSPPTSLQAHMLSSPSQFSRLPNHVLRCVEDGNNSDTGSHCALISLDCKSSSFENNNKDTTTSRQTQI</sequence>
<feature type="transmembrane region" description="Helical" evidence="6">
    <location>
        <begin position="43"/>
        <end position="67"/>
    </location>
</feature>
<keyword evidence="3 6" id="KW-1133">Transmembrane helix</keyword>
<reference evidence="7 8" key="1">
    <citation type="submission" date="2020-04" db="EMBL/GenBank/DDBJ databases">
        <authorList>
            <person name="Alioto T."/>
            <person name="Alioto T."/>
            <person name="Gomez Garrido J."/>
        </authorList>
    </citation>
    <scope>NUCLEOTIDE SEQUENCE [LARGE SCALE GENOMIC DNA]</scope>
</reference>
<keyword evidence="2 6" id="KW-0812">Transmembrane</keyword>
<dbReference type="InterPro" id="IPR008952">
    <property type="entry name" value="Tetraspanin_EC2_sf"/>
</dbReference>
<evidence type="ECO:0000256" key="2">
    <source>
        <dbReference type="ARBA" id="ARBA00022692"/>
    </source>
</evidence>
<dbReference type="InterPro" id="IPR018499">
    <property type="entry name" value="Tetraspanin/Peripherin"/>
</dbReference>
<evidence type="ECO:0000256" key="6">
    <source>
        <dbReference type="SAM" id="Phobius"/>
    </source>
</evidence>
<feature type="transmembrane region" description="Helical" evidence="6">
    <location>
        <begin position="87"/>
        <end position="106"/>
    </location>
</feature>
<feature type="transmembrane region" description="Helical" evidence="6">
    <location>
        <begin position="279"/>
        <end position="301"/>
    </location>
</feature>
<dbReference type="Pfam" id="PF00335">
    <property type="entry name" value="Tetraspanin"/>
    <property type="match status" value="1"/>
</dbReference>
<organism evidence="7 8">
    <name type="scientific">Cloeon dipterum</name>
    <dbReference type="NCBI Taxonomy" id="197152"/>
    <lineage>
        <taxon>Eukaryota</taxon>
        <taxon>Metazoa</taxon>
        <taxon>Ecdysozoa</taxon>
        <taxon>Arthropoda</taxon>
        <taxon>Hexapoda</taxon>
        <taxon>Insecta</taxon>
        <taxon>Pterygota</taxon>
        <taxon>Palaeoptera</taxon>
        <taxon>Ephemeroptera</taxon>
        <taxon>Pisciforma</taxon>
        <taxon>Baetidae</taxon>
        <taxon>Cloeon</taxon>
    </lineage>
</organism>
<feature type="region of interest" description="Disordered" evidence="5">
    <location>
        <begin position="338"/>
        <end position="409"/>
    </location>
</feature>
<gene>
    <name evidence="7" type="ORF">CLODIP_2_CD06179</name>
</gene>
<accession>A0A8S1C881</accession>
<evidence type="ECO:0000313" key="7">
    <source>
        <dbReference type="EMBL" id="CAB3365453.1"/>
    </source>
</evidence>
<name>A0A8S1C881_9INSE</name>